<dbReference type="InterPro" id="IPR055303">
    <property type="entry name" value="ATMIN"/>
</dbReference>
<organism evidence="3 4">
    <name type="scientific">Magallana gigas</name>
    <name type="common">Pacific oyster</name>
    <name type="synonym">Crassostrea gigas</name>
    <dbReference type="NCBI Taxonomy" id="29159"/>
    <lineage>
        <taxon>Eukaryota</taxon>
        <taxon>Metazoa</taxon>
        <taxon>Spiralia</taxon>
        <taxon>Lophotrochozoa</taxon>
        <taxon>Mollusca</taxon>
        <taxon>Bivalvia</taxon>
        <taxon>Autobranchia</taxon>
        <taxon>Pteriomorphia</taxon>
        <taxon>Ostreida</taxon>
        <taxon>Ostreoidea</taxon>
        <taxon>Ostreidae</taxon>
        <taxon>Magallana</taxon>
    </lineage>
</organism>
<keyword evidence="4" id="KW-1185">Reference proteome</keyword>
<name>A0A8W8JYA2_MAGGI</name>
<dbReference type="GO" id="GO:0000976">
    <property type="term" value="F:transcription cis-regulatory region binding"/>
    <property type="evidence" value="ECO:0007669"/>
    <property type="project" value="InterPro"/>
</dbReference>
<dbReference type="EnsemblMetazoa" id="G21566.1">
    <property type="protein sequence ID" value="G21566.1:cds"/>
    <property type="gene ID" value="G21566"/>
</dbReference>
<protein>
    <recommendedName>
        <fullName evidence="2">C2H2-type domain-containing protein</fullName>
    </recommendedName>
</protein>
<feature type="region of interest" description="Disordered" evidence="1">
    <location>
        <begin position="378"/>
        <end position="410"/>
    </location>
</feature>
<feature type="region of interest" description="Disordered" evidence="1">
    <location>
        <begin position="455"/>
        <end position="511"/>
    </location>
</feature>
<dbReference type="GO" id="GO:0005634">
    <property type="term" value="C:nucleus"/>
    <property type="evidence" value="ECO:0007669"/>
    <property type="project" value="TreeGrafter"/>
</dbReference>
<feature type="domain" description="C2H2-type" evidence="2">
    <location>
        <begin position="139"/>
        <end position="161"/>
    </location>
</feature>
<dbReference type="Proteomes" id="UP000005408">
    <property type="component" value="Unassembled WGS sequence"/>
</dbReference>
<evidence type="ECO:0000313" key="4">
    <source>
        <dbReference type="Proteomes" id="UP000005408"/>
    </source>
</evidence>
<accession>A0A8W8JYA2</accession>
<dbReference type="PANTHER" id="PTHR46664:SF1">
    <property type="entry name" value="ATM INTERACTOR"/>
    <property type="match status" value="1"/>
</dbReference>
<reference evidence="3" key="1">
    <citation type="submission" date="2022-08" db="UniProtKB">
        <authorList>
            <consortium name="EnsemblMetazoa"/>
        </authorList>
    </citation>
    <scope>IDENTIFICATION</scope>
    <source>
        <strain evidence="3">05x7-T-G4-1.051#20</strain>
    </source>
</reference>
<sequence>MGDHQQTGAIMIRPTISELENDRSRYECPVPSCNVVLKGLGFFPSHLKKIHNVLITEGVNLKDNHGSKVTLLCFCPMSTCKYGGQQVSDRCFTSLKLLRQHFMKVHAEKKYKCEKCGLSFGLDRDRRLHQGRCGQIYQCTDCEAKYTTIEAVQTHCYRKGHTPPERPPKIVEEKINAKPSIESSGHQGTTIGTQTTSMPVILVEVTPQTPVEREVLTKSLSLKPLLPKPSVKLIVPQKIAPILNVPLCPNSQIETAVSEIAPAMETGAIQGGSALCEFVSEGIQASIGDKNLDAGEELPSLLEKSWSSTGIQTAISIKPQQKKQSGTVAQTQTGDMILKKAMACADIPIQMESVGTQMTPQVKGPSWKRRKCTTETQTLCEGASKQKRRRKSLFSEPKTDSVSQTSDLSTSKIDSMCQVDNFRHVSLMDISKSSTTQAAQTDIFLRIDSMSQTKEDGGAQLSKSIANENGQNSKGTSTESAEMRSSSKSVKFKTRITAPGEGPFSDSDTGPILSVTEQQEQGEERTDFTVASFSKKHDTLVPKSSQISPASDTLDLNASSGSKLHDMGIQTFEADFGRFLLSQCENLDRPRQMESQVQTQSSATDMDVLFQMSNRETRSTEMSTDTQTQTVNMDNIETWANNMETQTSIDPDFNSFTFNDIETQTLPDLSLDSAEESSFMNDFSLTSIQTQTMEDDLYQSLSTQTDSFMDIFDFSLTSIHTQTTGQSDHASTQTNQPCVEVNEMGVGSDFSDVIYSSNTETQTADLSLSNTHTQTTWDDLDNLLREFQK</sequence>
<dbReference type="GO" id="GO:0000981">
    <property type="term" value="F:DNA-binding transcription factor activity, RNA polymerase II-specific"/>
    <property type="evidence" value="ECO:0007669"/>
    <property type="project" value="TreeGrafter"/>
</dbReference>
<dbReference type="OMA" id="KQHYQQV"/>
<dbReference type="OrthoDB" id="6354171at2759"/>
<dbReference type="PANTHER" id="PTHR46664">
    <property type="entry name" value="ATM INTERACTOR"/>
    <property type="match status" value="1"/>
</dbReference>
<dbReference type="InterPro" id="IPR013087">
    <property type="entry name" value="Znf_C2H2_type"/>
</dbReference>
<feature type="domain" description="C2H2-type" evidence="2">
    <location>
        <begin position="28"/>
        <end position="51"/>
    </location>
</feature>
<dbReference type="SMART" id="SM00355">
    <property type="entry name" value="ZnF_C2H2"/>
    <property type="match status" value="4"/>
</dbReference>
<dbReference type="AlphaFoldDB" id="A0A8W8JYA2"/>
<dbReference type="GO" id="GO:0045944">
    <property type="term" value="P:positive regulation of transcription by RNA polymerase II"/>
    <property type="evidence" value="ECO:0007669"/>
    <property type="project" value="InterPro"/>
</dbReference>
<proteinExistence type="predicted"/>
<evidence type="ECO:0000259" key="2">
    <source>
        <dbReference type="PROSITE" id="PS00028"/>
    </source>
</evidence>
<evidence type="ECO:0000256" key="1">
    <source>
        <dbReference type="SAM" id="MobiDB-lite"/>
    </source>
</evidence>
<evidence type="ECO:0000313" key="3">
    <source>
        <dbReference type="EnsemblMetazoa" id="G21566.1:cds"/>
    </source>
</evidence>
<feature type="compositionally biased region" description="Polar residues" evidence="1">
    <location>
        <begin position="461"/>
        <end position="489"/>
    </location>
</feature>
<dbReference type="PROSITE" id="PS00028">
    <property type="entry name" value="ZINC_FINGER_C2H2_1"/>
    <property type="match status" value="2"/>
</dbReference>
<feature type="compositionally biased region" description="Polar residues" evidence="1">
    <location>
        <begin position="400"/>
        <end position="410"/>
    </location>
</feature>